<dbReference type="PROSITE" id="PS00217">
    <property type="entry name" value="SUGAR_TRANSPORT_2"/>
    <property type="match status" value="1"/>
</dbReference>
<keyword evidence="10" id="KW-1185">Reference proteome</keyword>
<dbReference type="InterPro" id="IPR005828">
    <property type="entry name" value="MFS_sugar_transport-like"/>
</dbReference>
<name>A0A1W0WQ85_HYPEX</name>
<dbReference type="InterPro" id="IPR045263">
    <property type="entry name" value="GLUT"/>
</dbReference>
<gene>
    <name evidence="9" type="ORF">BV898_08476</name>
</gene>
<dbReference type="NCBIfam" id="TIGR00879">
    <property type="entry name" value="SP"/>
    <property type="match status" value="1"/>
</dbReference>
<dbReference type="AlphaFoldDB" id="A0A1W0WQ85"/>
<dbReference type="PANTHER" id="PTHR23503:SF8">
    <property type="entry name" value="FACILITATED GLUCOSE TRANSPORTER PROTEIN 1"/>
    <property type="match status" value="1"/>
</dbReference>
<feature type="transmembrane region" description="Helical" evidence="7">
    <location>
        <begin position="455"/>
        <end position="478"/>
    </location>
</feature>
<dbReference type="Gene3D" id="1.20.1250.20">
    <property type="entry name" value="MFS general substrate transporter like domains"/>
    <property type="match status" value="1"/>
</dbReference>
<keyword evidence="3 7" id="KW-0812">Transmembrane</keyword>
<organism evidence="9 10">
    <name type="scientific">Hypsibius exemplaris</name>
    <name type="common">Freshwater tardigrade</name>
    <dbReference type="NCBI Taxonomy" id="2072580"/>
    <lineage>
        <taxon>Eukaryota</taxon>
        <taxon>Metazoa</taxon>
        <taxon>Ecdysozoa</taxon>
        <taxon>Tardigrada</taxon>
        <taxon>Eutardigrada</taxon>
        <taxon>Parachela</taxon>
        <taxon>Hypsibioidea</taxon>
        <taxon>Hypsibiidae</taxon>
        <taxon>Hypsibius</taxon>
    </lineage>
</organism>
<evidence type="ECO:0000256" key="5">
    <source>
        <dbReference type="ARBA" id="ARBA00023136"/>
    </source>
</evidence>
<keyword evidence="9" id="KW-0762">Sugar transport</keyword>
<evidence type="ECO:0000256" key="6">
    <source>
        <dbReference type="RuleBase" id="RU003346"/>
    </source>
</evidence>
<dbReference type="InterPro" id="IPR005829">
    <property type="entry name" value="Sugar_transporter_CS"/>
</dbReference>
<keyword evidence="2 6" id="KW-0813">Transport</keyword>
<dbReference type="SUPFAM" id="SSF103473">
    <property type="entry name" value="MFS general substrate transporter"/>
    <property type="match status" value="1"/>
</dbReference>
<feature type="transmembrane region" description="Helical" evidence="7">
    <location>
        <begin position="223"/>
        <end position="244"/>
    </location>
</feature>
<feature type="transmembrane region" description="Helical" evidence="7">
    <location>
        <begin position="375"/>
        <end position="397"/>
    </location>
</feature>
<sequence>METLMLETVNRKYITCRPTCWLVFTVLSVTLGSCVLVGYNIGVLNTPQMIIGAWIRNTKCVQKGGTPGDSENPQAGDIWCEKLEESQEESMFTDNGELNTLWALLNCLIPGGSVLGALGSSLLVNHFGPKKSMLLNNIIAIVAVLLNSLARTAGSVEMLIVGRFFAGLNCGVTMCVAPTYLNEISPDRLRGAVGGTFELSIGIAILLSTILGLPFILGNLDHWQYMLALAAVPTVFQLITLPFCPDSPKYMYFKRQGTEETLQVLSKLQGRANADRELSAIKEEYCHAKDQSVTTLRQLIRDPFLRKILLITLGLHICQQFSGIDATMFYSTAMFRSAGLTGDAALYATIGMVAIYVVGTAVSSLVLIERVGRKVLLMIGYCGAVIFLCILTTSMLIHKSGVPSPGSLDTDNPFAAAAYVSCASLVGFVVIFSTGPGPLPWVLTAEFFPQGPRAVAAGPTAAMNRLGSLIISLVFPYMQASLDGYLFVIFIVFNICLVIFTYVFVIETKGKTTAQIQTELRHRWMTEDGQDPKILESNALLRPDTKN</sequence>
<dbReference type="InterPro" id="IPR036259">
    <property type="entry name" value="MFS_trans_sf"/>
</dbReference>
<protein>
    <submittedName>
        <fullName evidence="9">Glucose transporter type 1</fullName>
    </submittedName>
</protein>
<comment type="subcellular location">
    <subcellularLocation>
        <location evidence="1">Membrane</location>
        <topology evidence="1">Multi-pass membrane protein</topology>
    </subcellularLocation>
</comment>
<evidence type="ECO:0000256" key="4">
    <source>
        <dbReference type="ARBA" id="ARBA00022989"/>
    </source>
</evidence>
<evidence type="ECO:0000313" key="9">
    <source>
        <dbReference type="EMBL" id="OQV17371.1"/>
    </source>
</evidence>
<dbReference type="InterPro" id="IPR003663">
    <property type="entry name" value="Sugar/inositol_transpt"/>
</dbReference>
<dbReference type="GO" id="GO:0015149">
    <property type="term" value="F:hexose transmembrane transporter activity"/>
    <property type="evidence" value="ECO:0007669"/>
    <property type="project" value="TreeGrafter"/>
</dbReference>
<dbReference type="PROSITE" id="PS00216">
    <property type="entry name" value="SUGAR_TRANSPORT_1"/>
    <property type="match status" value="1"/>
</dbReference>
<reference evidence="10" key="1">
    <citation type="submission" date="2017-01" db="EMBL/GenBank/DDBJ databases">
        <title>Comparative genomics of anhydrobiosis in the tardigrade Hypsibius dujardini.</title>
        <authorList>
            <person name="Yoshida Y."/>
            <person name="Koutsovoulos G."/>
            <person name="Laetsch D."/>
            <person name="Stevens L."/>
            <person name="Kumar S."/>
            <person name="Horikawa D."/>
            <person name="Ishino K."/>
            <person name="Komine S."/>
            <person name="Tomita M."/>
            <person name="Blaxter M."/>
            <person name="Arakawa K."/>
        </authorList>
    </citation>
    <scope>NUCLEOTIDE SEQUENCE [LARGE SCALE GENOMIC DNA]</scope>
    <source>
        <strain evidence="10">Z151</strain>
    </source>
</reference>
<evidence type="ECO:0000256" key="7">
    <source>
        <dbReference type="SAM" id="Phobius"/>
    </source>
</evidence>
<feature type="transmembrane region" description="Helical" evidence="7">
    <location>
        <begin position="134"/>
        <end position="154"/>
    </location>
</feature>
<feature type="transmembrane region" description="Helical" evidence="7">
    <location>
        <begin position="160"/>
        <end position="181"/>
    </location>
</feature>
<feature type="transmembrane region" description="Helical" evidence="7">
    <location>
        <begin position="344"/>
        <end position="368"/>
    </location>
</feature>
<feature type="transmembrane region" description="Helical" evidence="7">
    <location>
        <begin position="21"/>
        <end position="41"/>
    </location>
</feature>
<evidence type="ECO:0000256" key="2">
    <source>
        <dbReference type="ARBA" id="ARBA00022448"/>
    </source>
</evidence>
<keyword evidence="5 7" id="KW-0472">Membrane</keyword>
<feature type="transmembrane region" description="Helical" evidence="7">
    <location>
        <begin position="304"/>
        <end position="324"/>
    </location>
</feature>
<comment type="similarity">
    <text evidence="6">Belongs to the major facilitator superfamily. Sugar transporter (TC 2.A.1.1) family.</text>
</comment>
<dbReference type="PANTHER" id="PTHR23503">
    <property type="entry name" value="SOLUTE CARRIER FAMILY 2"/>
    <property type="match status" value="1"/>
</dbReference>
<feature type="domain" description="Major facilitator superfamily (MFS) profile" evidence="8">
    <location>
        <begin position="26"/>
        <end position="509"/>
    </location>
</feature>
<evidence type="ECO:0000259" key="8">
    <source>
        <dbReference type="PROSITE" id="PS50850"/>
    </source>
</evidence>
<evidence type="ECO:0000256" key="1">
    <source>
        <dbReference type="ARBA" id="ARBA00004141"/>
    </source>
</evidence>
<feature type="transmembrane region" description="Helical" evidence="7">
    <location>
        <begin position="193"/>
        <end position="217"/>
    </location>
</feature>
<dbReference type="PRINTS" id="PR00171">
    <property type="entry name" value="SUGRTRNSPORT"/>
</dbReference>
<dbReference type="Pfam" id="PF00083">
    <property type="entry name" value="Sugar_tr"/>
    <property type="match status" value="1"/>
</dbReference>
<dbReference type="GO" id="GO:0016020">
    <property type="term" value="C:membrane"/>
    <property type="evidence" value="ECO:0007669"/>
    <property type="project" value="UniProtKB-SubCell"/>
</dbReference>
<dbReference type="Proteomes" id="UP000192578">
    <property type="component" value="Unassembled WGS sequence"/>
</dbReference>
<dbReference type="PROSITE" id="PS50850">
    <property type="entry name" value="MFS"/>
    <property type="match status" value="1"/>
</dbReference>
<evidence type="ECO:0000313" key="10">
    <source>
        <dbReference type="Proteomes" id="UP000192578"/>
    </source>
</evidence>
<accession>A0A1W0WQ85</accession>
<evidence type="ECO:0000256" key="3">
    <source>
        <dbReference type="ARBA" id="ARBA00022692"/>
    </source>
</evidence>
<feature type="transmembrane region" description="Helical" evidence="7">
    <location>
        <begin position="417"/>
        <end position="443"/>
    </location>
</feature>
<proteinExistence type="inferred from homology"/>
<dbReference type="InterPro" id="IPR020846">
    <property type="entry name" value="MFS_dom"/>
</dbReference>
<keyword evidence="4 7" id="KW-1133">Transmembrane helix</keyword>
<feature type="transmembrane region" description="Helical" evidence="7">
    <location>
        <begin position="101"/>
        <end position="122"/>
    </location>
</feature>
<dbReference type="EMBL" id="MTYJ01000061">
    <property type="protein sequence ID" value="OQV17371.1"/>
    <property type="molecule type" value="Genomic_DNA"/>
</dbReference>
<dbReference type="OrthoDB" id="8120565at2759"/>
<feature type="transmembrane region" description="Helical" evidence="7">
    <location>
        <begin position="484"/>
        <end position="505"/>
    </location>
</feature>
<comment type="caution">
    <text evidence="9">The sequence shown here is derived from an EMBL/GenBank/DDBJ whole genome shotgun (WGS) entry which is preliminary data.</text>
</comment>